<evidence type="ECO:0000313" key="1">
    <source>
        <dbReference type="EMBL" id="KAJ8000074.1"/>
    </source>
</evidence>
<evidence type="ECO:0000313" key="2">
    <source>
        <dbReference type="Proteomes" id="UP001157502"/>
    </source>
</evidence>
<proteinExistence type="predicted"/>
<gene>
    <name evidence="1" type="ORF">DPEC_G00201070</name>
</gene>
<dbReference type="Proteomes" id="UP001157502">
    <property type="component" value="Chromosome 16"/>
</dbReference>
<comment type="caution">
    <text evidence="1">The sequence shown here is derived from an EMBL/GenBank/DDBJ whole genome shotgun (WGS) entry which is preliminary data.</text>
</comment>
<organism evidence="1 2">
    <name type="scientific">Dallia pectoralis</name>
    <name type="common">Alaska blackfish</name>
    <dbReference type="NCBI Taxonomy" id="75939"/>
    <lineage>
        <taxon>Eukaryota</taxon>
        <taxon>Metazoa</taxon>
        <taxon>Chordata</taxon>
        <taxon>Craniata</taxon>
        <taxon>Vertebrata</taxon>
        <taxon>Euteleostomi</taxon>
        <taxon>Actinopterygii</taxon>
        <taxon>Neopterygii</taxon>
        <taxon>Teleostei</taxon>
        <taxon>Protacanthopterygii</taxon>
        <taxon>Esociformes</taxon>
        <taxon>Umbridae</taxon>
        <taxon>Dallia</taxon>
    </lineage>
</organism>
<protein>
    <submittedName>
        <fullName evidence="1">Uncharacterized protein</fullName>
    </submittedName>
</protein>
<dbReference type="EMBL" id="CM055743">
    <property type="protein sequence ID" value="KAJ8000074.1"/>
    <property type="molecule type" value="Genomic_DNA"/>
</dbReference>
<name>A0ACC2G8Q5_DALPE</name>
<keyword evidence="2" id="KW-1185">Reference proteome</keyword>
<sequence>RGIRYWQEKYTNFQKTPCSHSDPGVPFRDSVKMKTTGIGLFGAMFCTVLSASLKVKKEEKTAFFGEDVHIPLPSPDSTKVLFQPASKPASVVFLMNNSQVVNTRVHLNSLKHLVLEDVGEEDEGLYVITDTKAPADVKHIILLVQDCALEQVVRYGEAYHIPIGNIVGPVTLEFSPGQAHVNQTTVPAVTLLQGGSVLAEDYKGRLSVSETRVTLRSVRGTDEGSFNVLDQEGKVRRRSCLNVKDHQIFIHPSYGNTVKINMLVDFTKANLVYTPNSDRRDRVILKEGELVMPMDPLLERRLTVEGSMCILEKVRVSDIGLFKVTDLSGFPVTNVHLEVQAYKLPTLYVAILSLLGLLVFLLLVCLFSCLINVHQRTEKARKITLIAQQSGKGDGEAFVKVVQEAYTRFTEESTLASTWDNSNATESTEVTIKGLEVTKADRYHTLTSDKNFLEMSDSGVEFNSSALPLDSECETDVPGTFTCHKLLLNDSNNVAAVVPPEGADRTPDSAMSPSPATPTQTENEAQEEDLMGDTTPEIASRGIELAIAPEAVDSVAESADSSSNFPA</sequence>
<accession>A0ACC2G8Q5</accession>
<feature type="non-terminal residue" evidence="1">
    <location>
        <position position="1"/>
    </location>
</feature>
<reference evidence="1" key="1">
    <citation type="submission" date="2021-05" db="EMBL/GenBank/DDBJ databases">
        <authorList>
            <person name="Pan Q."/>
            <person name="Jouanno E."/>
            <person name="Zahm M."/>
            <person name="Klopp C."/>
            <person name="Cabau C."/>
            <person name="Louis A."/>
            <person name="Berthelot C."/>
            <person name="Parey E."/>
            <person name="Roest Crollius H."/>
            <person name="Montfort J."/>
            <person name="Robinson-Rechavi M."/>
            <person name="Bouchez O."/>
            <person name="Lampietro C."/>
            <person name="Lopez Roques C."/>
            <person name="Donnadieu C."/>
            <person name="Postlethwait J."/>
            <person name="Bobe J."/>
            <person name="Dillon D."/>
            <person name="Chandos A."/>
            <person name="von Hippel F."/>
            <person name="Guiguen Y."/>
        </authorList>
    </citation>
    <scope>NUCLEOTIDE SEQUENCE</scope>
    <source>
        <strain evidence="1">YG-Jan2019</strain>
    </source>
</reference>